<dbReference type="PIRSF" id="PIRSF002070">
    <property type="entry name" value="SSB"/>
    <property type="match status" value="1"/>
</dbReference>
<evidence type="ECO:0000256" key="1">
    <source>
        <dbReference type="ARBA" id="ARBA00023125"/>
    </source>
</evidence>
<keyword evidence="2" id="KW-0227">DNA damage</keyword>
<dbReference type="SUPFAM" id="SSF50249">
    <property type="entry name" value="Nucleic acid-binding proteins"/>
    <property type="match status" value="1"/>
</dbReference>
<dbReference type="GO" id="GO:0009295">
    <property type="term" value="C:nucleoid"/>
    <property type="evidence" value="ECO:0007669"/>
    <property type="project" value="TreeGrafter"/>
</dbReference>
<dbReference type="CDD" id="cd04496">
    <property type="entry name" value="SSB_OBF"/>
    <property type="match status" value="1"/>
</dbReference>
<dbReference type="RefSeq" id="WP_115589986.1">
    <property type="nucleotide sequence ID" value="NZ_UFRN01000002.1"/>
</dbReference>
<organism evidence="5 6">
    <name type="scientific">Actinobacillus lignieresii</name>
    <dbReference type="NCBI Taxonomy" id="720"/>
    <lineage>
        <taxon>Bacteria</taxon>
        <taxon>Pseudomonadati</taxon>
        <taxon>Pseudomonadota</taxon>
        <taxon>Gammaproteobacteria</taxon>
        <taxon>Pasteurellales</taxon>
        <taxon>Pasteurellaceae</taxon>
        <taxon>Actinobacillus</taxon>
    </lineage>
</organism>
<dbReference type="HAMAP" id="MF_00984">
    <property type="entry name" value="SSB"/>
    <property type="match status" value="1"/>
</dbReference>
<dbReference type="InterPro" id="IPR000424">
    <property type="entry name" value="Primosome_PriB/ssb"/>
</dbReference>
<name>A0A380TUV7_ACTLI</name>
<dbReference type="PANTHER" id="PTHR10302">
    <property type="entry name" value="SINGLE-STRANDED DNA-BINDING PROTEIN"/>
    <property type="match status" value="1"/>
</dbReference>
<keyword evidence="1 2" id="KW-0238">DNA-binding</keyword>
<proteinExistence type="inferred from homology"/>
<evidence type="ECO:0000256" key="4">
    <source>
        <dbReference type="SAM" id="MobiDB-lite"/>
    </source>
</evidence>
<keyword evidence="2" id="KW-0234">DNA repair</keyword>
<dbReference type="Gene3D" id="2.40.50.140">
    <property type="entry name" value="Nucleic acid-binding proteins"/>
    <property type="match status" value="1"/>
</dbReference>
<dbReference type="AlphaFoldDB" id="A0A380TUV7"/>
<evidence type="ECO:0000256" key="2">
    <source>
        <dbReference type="HAMAP-Rule" id="MF_00984"/>
    </source>
</evidence>
<feature type="region of interest" description="Disordered" evidence="4">
    <location>
        <begin position="107"/>
        <end position="152"/>
    </location>
</feature>
<dbReference type="Proteomes" id="UP000254253">
    <property type="component" value="Unassembled WGS sequence"/>
</dbReference>
<dbReference type="GO" id="GO:0006281">
    <property type="term" value="P:DNA repair"/>
    <property type="evidence" value="ECO:0007669"/>
    <property type="project" value="UniProtKB-UniRule"/>
</dbReference>
<dbReference type="GO" id="GO:0006260">
    <property type="term" value="P:DNA replication"/>
    <property type="evidence" value="ECO:0007669"/>
    <property type="project" value="UniProtKB-UniRule"/>
</dbReference>
<evidence type="ECO:0000313" key="5">
    <source>
        <dbReference type="EMBL" id="SUT91454.1"/>
    </source>
</evidence>
<evidence type="ECO:0000256" key="3">
    <source>
        <dbReference type="PIRNR" id="PIRNR002070"/>
    </source>
</evidence>
<dbReference type="EMBL" id="UFRN01000002">
    <property type="protein sequence ID" value="SUT91454.1"/>
    <property type="molecule type" value="Genomic_DNA"/>
</dbReference>
<accession>A0A380TUV7</accession>
<dbReference type="Pfam" id="PF00436">
    <property type="entry name" value="SSB"/>
    <property type="match status" value="1"/>
</dbReference>
<feature type="compositionally biased region" description="Low complexity" evidence="4">
    <location>
        <begin position="111"/>
        <end position="123"/>
    </location>
</feature>
<keyword evidence="2" id="KW-0235">DNA replication</keyword>
<dbReference type="PANTHER" id="PTHR10302:SF27">
    <property type="entry name" value="SINGLE-STRANDED DNA-BINDING PROTEIN"/>
    <property type="match status" value="1"/>
</dbReference>
<protein>
    <recommendedName>
        <fullName evidence="2 3">Single-stranded DNA-binding protein</fullName>
        <shortName evidence="2">SSB</shortName>
    </recommendedName>
</protein>
<comment type="function">
    <text evidence="2">Plays an important role in DNA replication, recombination and repair. Binds to ssDNA and to an array of partner proteins to recruit them to their sites of action during DNA metabolism.</text>
</comment>
<evidence type="ECO:0000313" key="6">
    <source>
        <dbReference type="Proteomes" id="UP000254253"/>
    </source>
</evidence>
<comment type="subunit">
    <text evidence="2">Homotetramer.</text>
</comment>
<dbReference type="GO" id="GO:0003697">
    <property type="term" value="F:single-stranded DNA binding"/>
    <property type="evidence" value="ECO:0007669"/>
    <property type="project" value="UniProtKB-UniRule"/>
</dbReference>
<keyword evidence="2" id="KW-0233">DNA recombination</keyword>
<sequence>MAGVNKVMIIGHLGQDPELRTMQNGEGVCSMSVATSESWTDQAGNKVTRTEWHKIVMYRKLAEIAGKYLRKGSQVYIEGKLQTRKWTDQNGVERYVTEIIASSMNMLGGSNQNQAQNNAGKQNESQNNQVMTEEEAREARQVQNNFDDDIPF</sequence>
<dbReference type="InterPro" id="IPR011344">
    <property type="entry name" value="ssDNA-bd"/>
</dbReference>
<gene>
    <name evidence="5" type="primary">ssb_3</name>
    <name evidence="5" type="ORF">NCTC4191_00557</name>
</gene>
<dbReference type="GO" id="GO:0006310">
    <property type="term" value="P:DNA recombination"/>
    <property type="evidence" value="ECO:0007669"/>
    <property type="project" value="UniProtKB-UniRule"/>
</dbReference>
<reference evidence="5 6" key="1">
    <citation type="submission" date="2018-06" db="EMBL/GenBank/DDBJ databases">
        <authorList>
            <consortium name="Pathogen Informatics"/>
            <person name="Doyle S."/>
        </authorList>
    </citation>
    <scope>NUCLEOTIDE SEQUENCE [LARGE SCALE GENOMIC DNA]</scope>
    <source>
        <strain evidence="5 6">NCTC4191</strain>
    </source>
</reference>
<comment type="caution">
    <text evidence="2">Lacks conserved residue(s) required for the propagation of feature annotation.</text>
</comment>
<dbReference type="InterPro" id="IPR012340">
    <property type="entry name" value="NA-bd_OB-fold"/>
</dbReference>
<feature type="short sequence motif" description="Important for interaction with partner proteins" evidence="2">
    <location>
        <begin position="147"/>
        <end position="152"/>
    </location>
</feature>
<dbReference type="NCBIfam" id="TIGR00621">
    <property type="entry name" value="ssb"/>
    <property type="match status" value="1"/>
</dbReference>
<dbReference type="PROSITE" id="PS50935">
    <property type="entry name" value="SSB"/>
    <property type="match status" value="1"/>
</dbReference>
<keyword evidence="6" id="KW-1185">Reference proteome</keyword>